<evidence type="ECO:0000256" key="3">
    <source>
        <dbReference type="ARBA" id="ARBA00022989"/>
    </source>
</evidence>
<accession>A0A423VER2</accession>
<feature type="transmembrane region" description="Helical" evidence="6">
    <location>
        <begin position="163"/>
        <end position="187"/>
    </location>
</feature>
<organism evidence="8 9">
    <name type="scientific">Cytospora leucostoma</name>
    <dbReference type="NCBI Taxonomy" id="1230097"/>
    <lineage>
        <taxon>Eukaryota</taxon>
        <taxon>Fungi</taxon>
        <taxon>Dikarya</taxon>
        <taxon>Ascomycota</taxon>
        <taxon>Pezizomycotina</taxon>
        <taxon>Sordariomycetes</taxon>
        <taxon>Sordariomycetidae</taxon>
        <taxon>Diaporthales</taxon>
        <taxon>Cytosporaceae</taxon>
        <taxon>Cytospora</taxon>
    </lineage>
</organism>
<dbReference type="InterPro" id="IPR019402">
    <property type="entry name" value="CWH43_N"/>
</dbReference>
<dbReference type="GO" id="GO:0005886">
    <property type="term" value="C:plasma membrane"/>
    <property type="evidence" value="ECO:0007669"/>
    <property type="project" value="TreeGrafter"/>
</dbReference>
<evidence type="ECO:0000256" key="5">
    <source>
        <dbReference type="SAM" id="MobiDB-lite"/>
    </source>
</evidence>
<dbReference type="STRING" id="1230097.A0A423VER2"/>
<dbReference type="AlphaFoldDB" id="A0A423VER2"/>
<dbReference type="PANTHER" id="PTHR21324:SF2">
    <property type="entry name" value="EG:22E5.9 PROTEIN"/>
    <property type="match status" value="1"/>
</dbReference>
<evidence type="ECO:0000313" key="8">
    <source>
        <dbReference type="EMBL" id="ROV89484.1"/>
    </source>
</evidence>
<feature type="domain" description="CWH43-like N-terminal" evidence="7">
    <location>
        <begin position="6"/>
        <end position="221"/>
    </location>
</feature>
<keyword evidence="9" id="KW-1185">Reference proteome</keyword>
<dbReference type="InterPro" id="IPR050911">
    <property type="entry name" value="DRAM/TMEM150_Autophagy_Mod"/>
</dbReference>
<reference evidence="8 9" key="1">
    <citation type="submission" date="2015-09" db="EMBL/GenBank/DDBJ databases">
        <title>Host preference determinants of Valsa canker pathogens revealed by comparative genomics.</title>
        <authorList>
            <person name="Yin Z."/>
            <person name="Huang L."/>
        </authorList>
    </citation>
    <scope>NUCLEOTIDE SEQUENCE [LARGE SCALE GENOMIC DNA]</scope>
    <source>
        <strain evidence="8 9">SXYLt</strain>
    </source>
</reference>
<keyword evidence="3 6" id="KW-1133">Transmembrane helix</keyword>
<keyword evidence="2 6" id="KW-0812">Transmembrane</keyword>
<sequence length="282" mass="31829">MLRLSYWVFPIVAGLIWLGMILGMLLHWIIDTHFKVYPSETDGQTIAYISDVGAGELKPLFITGCVLTTVLLDTSFLSDRWLRHRGRLVPNSTAGEKALSGLTIAWAVVGTAGLILLSIFDTYRHPRLHDVFLGLFIVGYLLSAVFICWEYQRLGIRHREHRILRVSFWVKLAFVLVTVVLAIPFVVLTRYGSYNPAAVLEWVIALVFSFYVFSFFVDLYPAVNTKNGGGGYSTKTWDGGRGRGGHQQHHHHRGHEPDKVEEGSSHYLYGRDHNVNGLPSNF</sequence>
<evidence type="ECO:0000256" key="6">
    <source>
        <dbReference type="SAM" id="Phobius"/>
    </source>
</evidence>
<dbReference type="OrthoDB" id="10032492at2759"/>
<feature type="transmembrane region" description="Helical" evidence="6">
    <location>
        <begin position="7"/>
        <end position="30"/>
    </location>
</feature>
<comment type="subcellular location">
    <subcellularLocation>
        <location evidence="1">Endomembrane system</location>
        <topology evidence="1">Multi-pass membrane protein</topology>
    </subcellularLocation>
</comment>
<comment type="caution">
    <text evidence="8">The sequence shown here is derived from an EMBL/GenBank/DDBJ whole genome shotgun (WGS) entry which is preliminary data.</text>
</comment>
<dbReference type="InParanoid" id="A0A423VER2"/>
<name>A0A423VER2_9PEZI</name>
<keyword evidence="4 6" id="KW-0472">Membrane</keyword>
<gene>
    <name evidence="8" type="ORF">VPNG_10167</name>
</gene>
<dbReference type="PANTHER" id="PTHR21324">
    <property type="entry name" value="FASTING-INDUCIBLE INTEGRAL MEMBRANE PROTEIN TM6P1-RELATED"/>
    <property type="match status" value="1"/>
</dbReference>
<dbReference type="GO" id="GO:0012505">
    <property type="term" value="C:endomembrane system"/>
    <property type="evidence" value="ECO:0007669"/>
    <property type="project" value="UniProtKB-SubCell"/>
</dbReference>
<feature type="transmembrane region" description="Helical" evidence="6">
    <location>
        <begin position="60"/>
        <end position="77"/>
    </location>
</feature>
<dbReference type="Pfam" id="PF10277">
    <property type="entry name" value="Frag1"/>
    <property type="match status" value="1"/>
</dbReference>
<evidence type="ECO:0000256" key="1">
    <source>
        <dbReference type="ARBA" id="ARBA00004127"/>
    </source>
</evidence>
<proteinExistence type="predicted"/>
<evidence type="ECO:0000259" key="7">
    <source>
        <dbReference type="Pfam" id="PF10277"/>
    </source>
</evidence>
<feature type="region of interest" description="Disordered" evidence="5">
    <location>
        <begin position="234"/>
        <end position="263"/>
    </location>
</feature>
<feature type="transmembrane region" description="Helical" evidence="6">
    <location>
        <begin position="132"/>
        <end position="151"/>
    </location>
</feature>
<feature type="transmembrane region" description="Helical" evidence="6">
    <location>
        <begin position="98"/>
        <end position="120"/>
    </location>
</feature>
<protein>
    <recommendedName>
        <fullName evidence="7">CWH43-like N-terminal domain-containing protein</fullName>
    </recommendedName>
</protein>
<evidence type="ECO:0000256" key="4">
    <source>
        <dbReference type="ARBA" id="ARBA00023136"/>
    </source>
</evidence>
<dbReference type="FunCoup" id="A0A423VER2">
    <property type="interactions" value="51"/>
</dbReference>
<evidence type="ECO:0000256" key="2">
    <source>
        <dbReference type="ARBA" id="ARBA00022692"/>
    </source>
</evidence>
<dbReference type="EMBL" id="LKEB01000105">
    <property type="protein sequence ID" value="ROV89484.1"/>
    <property type="molecule type" value="Genomic_DNA"/>
</dbReference>
<feature type="transmembrane region" description="Helical" evidence="6">
    <location>
        <begin position="199"/>
        <end position="217"/>
    </location>
</feature>
<feature type="compositionally biased region" description="Basic residues" evidence="5">
    <location>
        <begin position="243"/>
        <end position="254"/>
    </location>
</feature>
<dbReference type="Proteomes" id="UP000285146">
    <property type="component" value="Unassembled WGS sequence"/>
</dbReference>
<evidence type="ECO:0000313" key="9">
    <source>
        <dbReference type="Proteomes" id="UP000285146"/>
    </source>
</evidence>